<evidence type="ECO:0000313" key="5">
    <source>
        <dbReference type="WBParaSite" id="nRc.2.0.1.t03899-RA"/>
    </source>
</evidence>
<dbReference type="PROSITE" id="PS00109">
    <property type="entry name" value="PROTEIN_KINASE_TYR"/>
    <property type="match status" value="1"/>
</dbReference>
<dbReference type="InterPro" id="IPR001245">
    <property type="entry name" value="Ser-Thr/Tyr_kinase_cat_dom"/>
</dbReference>
<dbReference type="PANTHER" id="PTHR24418">
    <property type="entry name" value="TYROSINE-PROTEIN KINASE"/>
    <property type="match status" value="1"/>
</dbReference>
<feature type="domain" description="Protein kinase" evidence="3">
    <location>
        <begin position="1"/>
        <end position="167"/>
    </location>
</feature>
<dbReference type="SMART" id="SM00219">
    <property type="entry name" value="TyrKc"/>
    <property type="match status" value="1"/>
</dbReference>
<reference evidence="5" key="1">
    <citation type="submission" date="2022-11" db="UniProtKB">
        <authorList>
            <consortium name="WormBaseParasite"/>
        </authorList>
    </citation>
    <scope>IDENTIFICATION</scope>
</reference>
<dbReference type="AlphaFoldDB" id="A0A915HQA2"/>
<dbReference type="GO" id="GO:0004713">
    <property type="term" value="F:protein tyrosine kinase activity"/>
    <property type="evidence" value="ECO:0007669"/>
    <property type="project" value="InterPro"/>
</dbReference>
<organism evidence="4 5">
    <name type="scientific">Romanomermis culicivorax</name>
    <name type="common">Nematode worm</name>
    <dbReference type="NCBI Taxonomy" id="13658"/>
    <lineage>
        <taxon>Eukaryota</taxon>
        <taxon>Metazoa</taxon>
        <taxon>Ecdysozoa</taxon>
        <taxon>Nematoda</taxon>
        <taxon>Enoplea</taxon>
        <taxon>Dorylaimia</taxon>
        <taxon>Mermithida</taxon>
        <taxon>Mermithoidea</taxon>
        <taxon>Mermithidae</taxon>
        <taxon>Romanomermis</taxon>
    </lineage>
</organism>
<evidence type="ECO:0000259" key="3">
    <source>
        <dbReference type="PROSITE" id="PS50011"/>
    </source>
</evidence>
<dbReference type="GO" id="GO:0005524">
    <property type="term" value="F:ATP binding"/>
    <property type="evidence" value="ECO:0007669"/>
    <property type="project" value="UniProtKB-KW"/>
</dbReference>
<keyword evidence="4" id="KW-1185">Reference proteome</keyword>
<evidence type="ECO:0000313" key="4">
    <source>
        <dbReference type="Proteomes" id="UP000887565"/>
    </source>
</evidence>
<name>A0A915HQA2_ROMCU</name>
<sequence>MADFSYIACVWYVQSIASQLGTAPYILHKRPCDALIHRDISGRNLLLVKREKFNLLPLIKVADFGLTRMGPVYKMTIQHEVPFLVSAVECLVDDAQWTFKSDCWSFGVLMWELFNNCMAEPYAAEGVHLDTGMLLDALKQGLRLRVSADMQMPTEAETLMKDCFEIQ</sequence>
<keyword evidence="1" id="KW-0547">Nucleotide-binding</keyword>
<dbReference type="Pfam" id="PF07714">
    <property type="entry name" value="PK_Tyr_Ser-Thr"/>
    <property type="match status" value="1"/>
</dbReference>
<dbReference type="Gene3D" id="1.10.510.10">
    <property type="entry name" value="Transferase(Phosphotransferase) domain 1"/>
    <property type="match status" value="1"/>
</dbReference>
<accession>A0A915HQA2</accession>
<evidence type="ECO:0000256" key="1">
    <source>
        <dbReference type="ARBA" id="ARBA00022741"/>
    </source>
</evidence>
<protein>
    <submittedName>
        <fullName evidence="5">Protein kinase domain-containing protein</fullName>
    </submittedName>
</protein>
<dbReference type="InterPro" id="IPR008266">
    <property type="entry name" value="Tyr_kinase_AS"/>
</dbReference>
<dbReference type="InterPro" id="IPR050198">
    <property type="entry name" value="Non-receptor_tyrosine_kinases"/>
</dbReference>
<dbReference type="PROSITE" id="PS50011">
    <property type="entry name" value="PROTEIN_KINASE_DOM"/>
    <property type="match status" value="1"/>
</dbReference>
<dbReference type="InterPro" id="IPR000719">
    <property type="entry name" value="Prot_kinase_dom"/>
</dbReference>
<dbReference type="InterPro" id="IPR011009">
    <property type="entry name" value="Kinase-like_dom_sf"/>
</dbReference>
<evidence type="ECO:0000256" key="2">
    <source>
        <dbReference type="ARBA" id="ARBA00022840"/>
    </source>
</evidence>
<dbReference type="WBParaSite" id="nRc.2.0.1.t03899-RA">
    <property type="protein sequence ID" value="nRc.2.0.1.t03899-RA"/>
    <property type="gene ID" value="nRc.2.0.1.g03899"/>
</dbReference>
<proteinExistence type="predicted"/>
<dbReference type="InterPro" id="IPR020635">
    <property type="entry name" value="Tyr_kinase_cat_dom"/>
</dbReference>
<dbReference type="SUPFAM" id="SSF56112">
    <property type="entry name" value="Protein kinase-like (PK-like)"/>
    <property type="match status" value="1"/>
</dbReference>
<keyword evidence="2" id="KW-0067">ATP-binding</keyword>
<dbReference type="Proteomes" id="UP000887565">
    <property type="component" value="Unplaced"/>
</dbReference>